<dbReference type="InterPro" id="IPR029063">
    <property type="entry name" value="SAM-dependent_MTases_sf"/>
</dbReference>
<proteinExistence type="predicted"/>
<protein>
    <submittedName>
        <fullName evidence="1">Uncharacterized protein</fullName>
    </submittedName>
</protein>
<dbReference type="RefSeq" id="WP_124876937.1">
    <property type="nucleotide sequence ID" value="NZ_RQJO01000009.1"/>
</dbReference>
<gene>
    <name evidence="1" type="ORF">EHT25_20230</name>
</gene>
<evidence type="ECO:0000313" key="1">
    <source>
        <dbReference type="EMBL" id="RRB02774.1"/>
    </source>
</evidence>
<reference evidence="1 2" key="1">
    <citation type="submission" date="2018-11" db="EMBL/GenBank/DDBJ databases">
        <authorList>
            <person name="Zhou Z."/>
            <person name="Wang G."/>
        </authorList>
    </citation>
    <scope>NUCLEOTIDE SEQUENCE [LARGE SCALE GENOMIC DNA]</scope>
    <source>
        <strain evidence="1 2">KCTC52004</strain>
    </source>
</reference>
<name>A0A3P1BQ47_9BACT</name>
<comment type="caution">
    <text evidence="1">The sequence shown here is derived from an EMBL/GenBank/DDBJ whole genome shotgun (WGS) entry which is preliminary data.</text>
</comment>
<dbReference type="Proteomes" id="UP000271925">
    <property type="component" value="Unassembled WGS sequence"/>
</dbReference>
<dbReference type="OrthoDB" id="930965at2"/>
<dbReference type="SUPFAM" id="SSF53335">
    <property type="entry name" value="S-adenosyl-L-methionine-dependent methyltransferases"/>
    <property type="match status" value="1"/>
</dbReference>
<keyword evidence="2" id="KW-1185">Reference proteome</keyword>
<dbReference type="EMBL" id="RQJO01000009">
    <property type="protein sequence ID" value="RRB02774.1"/>
    <property type="molecule type" value="Genomic_DNA"/>
</dbReference>
<sequence length="82" mass="9169">MGDTTMAFAVGKTGLVLAFDPNPLVFKILEKNASLNKDQTNIEPHRMAIAPMRAITFIIPRKPRLAMAEFRPLKTARTENMV</sequence>
<dbReference type="AlphaFoldDB" id="A0A3P1BQ47"/>
<dbReference type="Gene3D" id="3.40.50.150">
    <property type="entry name" value="Vaccinia Virus protein VP39"/>
    <property type="match status" value="1"/>
</dbReference>
<evidence type="ECO:0000313" key="2">
    <source>
        <dbReference type="Proteomes" id="UP000271925"/>
    </source>
</evidence>
<accession>A0A3P1BQ47</accession>
<organism evidence="1 2">
    <name type="scientific">Larkinella rosea</name>
    <dbReference type="NCBI Taxonomy" id="2025312"/>
    <lineage>
        <taxon>Bacteria</taxon>
        <taxon>Pseudomonadati</taxon>
        <taxon>Bacteroidota</taxon>
        <taxon>Cytophagia</taxon>
        <taxon>Cytophagales</taxon>
        <taxon>Spirosomataceae</taxon>
        <taxon>Larkinella</taxon>
    </lineage>
</organism>